<dbReference type="AlphaFoldDB" id="A0A0U1M8Q2"/>
<feature type="compositionally biased region" description="Polar residues" evidence="1">
    <location>
        <begin position="57"/>
        <end position="81"/>
    </location>
</feature>
<dbReference type="Pfam" id="PF18142">
    <property type="entry name" value="SLATT_fungal"/>
    <property type="match status" value="1"/>
</dbReference>
<feature type="compositionally biased region" description="Low complexity" evidence="1">
    <location>
        <begin position="34"/>
        <end position="49"/>
    </location>
</feature>
<keyword evidence="2" id="KW-0812">Transmembrane</keyword>
<gene>
    <name evidence="4" type="ORF">PISL3812_09077</name>
</gene>
<sequence length="283" mass="30686">MPEDHHGDHEEEDPTESSPLLPKSDGDSDKKAASKQPAAAPAQQAQAKPVGPPMDITPSQPDSKTQQPANGSSQKPAQSWPTPAGLPPREDDDERLIIFRRAVGINYHLAATDPGTMEEGRKKAVGIYRAVISAKKSKARQFYFLSTFTLLCHFGQIIVGAALTALGPLANDHTAVITFLGAFNTVIAGMLALISGQGLPDRIKKDQIGFRKIQDWIEETESLLSVGIIGRNRKEVGLLVEEAFKKYNMAKTNEENNRPDSYVNSPEEPSRVSGDIDNTGPAH</sequence>
<feature type="domain" description="SMODS and SLOG-associating 2TM effector" evidence="3">
    <location>
        <begin position="131"/>
        <end position="253"/>
    </location>
</feature>
<dbReference type="OrthoDB" id="4472872at2759"/>
<evidence type="ECO:0000256" key="1">
    <source>
        <dbReference type="SAM" id="MobiDB-lite"/>
    </source>
</evidence>
<keyword evidence="2" id="KW-0472">Membrane</keyword>
<evidence type="ECO:0000256" key="2">
    <source>
        <dbReference type="SAM" id="Phobius"/>
    </source>
</evidence>
<feature type="transmembrane region" description="Helical" evidence="2">
    <location>
        <begin position="175"/>
        <end position="195"/>
    </location>
</feature>
<name>A0A0U1M8Q2_TALIS</name>
<protein>
    <recommendedName>
        <fullName evidence="3">SMODS and SLOG-associating 2TM effector domain-containing protein</fullName>
    </recommendedName>
</protein>
<evidence type="ECO:0000259" key="3">
    <source>
        <dbReference type="Pfam" id="PF18142"/>
    </source>
</evidence>
<evidence type="ECO:0000313" key="4">
    <source>
        <dbReference type="EMBL" id="CRG92023.1"/>
    </source>
</evidence>
<feature type="transmembrane region" description="Helical" evidence="2">
    <location>
        <begin position="142"/>
        <end position="163"/>
    </location>
</feature>
<feature type="region of interest" description="Disordered" evidence="1">
    <location>
        <begin position="251"/>
        <end position="283"/>
    </location>
</feature>
<feature type="region of interest" description="Disordered" evidence="1">
    <location>
        <begin position="1"/>
        <end position="91"/>
    </location>
</feature>
<keyword evidence="2" id="KW-1133">Transmembrane helix</keyword>
<keyword evidence="5" id="KW-1185">Reference proteome</keyword>
<evidence type="ECO:0000313" key="5">
    <source>
        <dbReference type="Proteomes" id="UP000054383"/>
    </source>
</evidence>
<dbReference type="PANTHER" id="PTHR38793:SF3">
    <property type="entry name" value="SMODS AND SLOG-ASSOCIATING 2TM EFFECTOR DOMAIN-CONTAINING PROTEIN"/>
    <property type="match status" value="1"/>
</dbReference>
<proteinExistence type="predicted"/>
<dbReference type="NCBIfam" id="NF033635">
    <property type="entry name" value="SLATT_fungal"/>
    <property type="match status" value="1"/>
</dbReference>
<reference evidence="4 5" key="1">
    <citation type="submission" date="2015-04" db="EMBL/GenBank/DDBJ databases">
        <authorList>
            <person name="Syromyatnikov M.Y."/>
            <person name="Popov V.N."/>
        </authorList>
    </citation>
    <scope>NUCLEOTIDE SEQUENCE [LARGE SCALE GENOMIC DNA]</scope>
    <source>
        <strain evidence="4">WF-38-12</strain>
    </source>
</reference>
<accession>A0A0U1M8Q2</accession>
<organism evidence="4 5">
    <name type="scientific">Talaromyces islandicus</name>
    <name type="common">Penicillium islandicum</name>
    <dbReference type="NCBI Taxonomy" id="28573"/>
    <lineage>
        <taxon>Eukaryota</taxon>
        <taxon>Fungi</taxon>
        <taxon>Dikarya</taxon>
        <taxon>Ascomycota</taxon>
        <taxon>Pezizomycotina</taxon>
        <taxon>Eurotiomycetes</taxon>
        <taxon>Eurotiomycetidae</taxon>
        <taxon>Eurotiales</taxon>
        <taxon>Trichocomaceae</taxon>
        <taxon>Talaromyces</taxon>
        <taxon>Talaromyces sect. Islandici</taxon>
    </lineage>
</organism>
<dbReference type="InterPro" id="IPR041622">
    <property type="entry name" value="SLATT_fungi"/>
</dbReference>
<dbReference type="PANTHER" id="PTHR38793">
    <property type="entry name" value="SLATT_FUNGAL DOMAIN-CONTAINING PROTEIN-RELATED"/>
    <property type="match status" value="1"/>
</dbReference>
<dbReference type="EMBL" id="CVMT01000011">
    <property type="protein sequence ID" value="CRG92023.1"/>
    <property type="molecule type" value="Genomic_DNA"/>
</dbReference>
<dbReference type="Proteomes" id="UP000054383">
    <property type="component" value="Unassembled WGS sequence"/>
</dbReference>
<dbReference type="OMA" id="PLANDHT"/>